<protein>
    <submittedName>
        <fullName evidence="3">Uncharacterized protein</fullName>
    </submittedName>
</protein>
<proteinExistence type="predicted"/>
<keyword evidence="2" id="KW-0812">Transmembrane</keyword>
<dbReference type="OrthoDB" id="893761at2"/>
<evidence type="ECO:0000256" key="1">
    <source>
        <dbReference type="SAM" id="MobiDB-lite"/>
    </source>
</evidence>
<feature type="transmembrane region" description="Helical" evidence="2">
    <location>
        <begin position="53"/>
        <end position="80"/>
    </location>
</feature>
<keyword evidence="2" id="KW-0472">Membrane</keyword>
<feature type="transmembrane region" description="Helical" evidence="2">
    <location>
        <begin position="7"/>
        <end position="33"/>
    </location>
</feature>
<gene>
    <name evidence="3" type="ORF">Spb1_00400</name>
</gene>
<dbReference type="EMBL" id="CP036299">
    <property type="protein sequence ID" value="QDV28177.1"/>
    <property type="molecule type" value="Genomic_DNA"/>
</dbReference>
<keyword evidence="4" id="KW-1185">Reference proteome</keyword>
<keyword evidence="2" id="KW-1133">Transmembrane helix</keyword>
<organism evidence="3 4">
    <name type="scientific">Planctopirus ephydatiae</name>
    <dbReference type="NCBI Taxonomy" id="2528019"/>
    <lineage>
        <taxon>Bacteria</taxon>
        <taxon>Pseudomonadati</taxon>
        <taxon>Planctomycetota</taxon>
        <taxon>Planctomycetia</taxon>
        <taxon>Planctomycetales</taxon>
        <taxon>Planctomycetaceae</taxon>
        <taxon>Planctopirus</taxon>
    </lineage>
</organism>
<dbReference type="RefSeq" id="WP_145293973.1">
    <property type="nucleotide sequence ID" value="NZ_CP036299.1"/>
</dbReference>
<dbReference type="AlphaFoldDB" id="A0A518GHW0"/>
<evidence type="ECO:0000256" key="2">
    <source>
        <dbReference type="SAM" id="Phobius"/>
    </source>
</evidence>
<dbReference type="KEGG" id="peh:Spb1_00400"/>
<name>A0A518GHW0_9PLAN</name>
<feature type="compositionally biased region" description="Polar residues" evidence="1">
    <location>
        <begin position="142"/>
        <end position="151"/>
    </location>
</feature>
<dbReference type="Proteomes" id="UP000315349">
    <property type="component" value="Chromosome"/>
</dbReference>
<feature type="transmembrane region" description="Helical" evidence="2">
    <location>
        <begin position="87"/>
        <end position="106"/>
    </location>
</feature>
<accession>A0A518GHW0</accession>
<reference evidence="3 4" key="1">
    <citation type="submission" date="2019-02" db="EMBL/GenBank/DDBJ databases">
        <title>Deep-cultivation of Planctomycetes and their phenomic and genomic characterization uncovers novel biology.</title>
        <authorList>
            <person name="Wiegand S."/>
            <person name="Jogler M."/>
            <person name="Boedeker C."/>
            <person name="Pinto D."/>
            <person name="Vollmers J."/>
            <person name="Rivas-Marin E."/>
            <person name="Kohn T."/>
            <person name="Peeters S.H."/>
            <person name="Heuer A."/>
            <person name="Rast P."/>
            <person name="Oberbeckmann S."/>
            <person name="Bunk B."/>
            <person name="Jeske O."/>
            <person name="Meyerdierks A."/>
            <person name="Storesund J.E."/>
            <person name="Kallscheuer N."/>
            <person name="Luecker S."/>
            <person name="Lage O.M."/>
            <person name="Pohl T."/>
            <person name="Merkel B.J."/>
            <person name="Hornburger P."/>
            <person name="Mueller R.-W."/>
            <person name="Bruemmer F."/>
            <person name="Labrenz M."/>
            <person name="Spormann A.M."/>
            <person name="Op den Camp H."/>
            <person name="Overmann J."/>
            <person name="Amann R."/>
            <person name="Jetten M.S.M."/>
            <person name="Mascher T."/>
            <person name="Medema M.H."/>
            <person name="Devos D.P."/>
            <person name="Kaster A.-K."/>
            <person name="Ovreas L."/>
            <person name="Rohde M."/>
            <person name="Galperin M.Y."/>
            <person name="Jogler C."/>
        </authorList>
    </citation>
    <scope>NUCLEOTIDE SEQUENCE [LARGE SCALE GENOMIC DNA]</scope>
    <source>
        <strain evidence="3 4">Spb1</strain>
    </source>
</reference>
<sequence length="161" mass="16881">MPSLLRGLLAIGAGILSIIVIVSAGEAIGHLVYPPPAQLDFNDPAQLQKFIATLPAGAFLFVQLAWMAGCFTGSLVASWIQSSRLQLMTFLMTAFVLLAAIANLYLLPHPTWFAISSLTGILVTGGATAWLLPGILPVGKPSENSSTTCAKSASDDQVADR</sequence>
<evidence type="ECO:0000313" key="3">
    <source>
        <dbReference type="EMBL" id="QDV28177.1"/>
    </source>
</evidence>
<evidence type="ECO:0000313" key="4">
    <source>
        <dbReference type="Proteomes" id="UP000315349"/>
    </source>
</evidence>
<feature type="transmembrane region" description="Helical" evidence="2">
    <location>
        <begin position="112"/>
        <end position="132"/>
    </location>
</feature>
<feature type="region of interest" description="Disordered" evidence="1">
    <location>
        <begin position="141"/>
        <end position="161"/>
    </location>
</feature>